<keyword evidence="2 4" id="KW-0238">DNA-binding</keyword>
<comment type="caution">
    <text evidence="6">The sequence shown here is derived from an EMBL/GenBank/DDBJ whole genome shotgun (WGS) entry which is preliminary data.</text>
</comment>
<dbReference type="InterPro" id="IPR001647">
    <property type="entry name" value="HTH_TetR"/>
</dbReference>
<evidence type="ECO:0000256" key="3">
    <source>
        <dbReference type="ARBA" id="ARBA00023163"/>
    </source>
</evidence>
<feature type="domain" description="HTH tetR-type" evidence="5">
    <location>
        <begin position="8"/>
        <end position="68"/>
    </location>
</feature>
<dbReference type="InterPro" id="IPR036271">
    <property type="entry name" value="Tet_transcr_reg_TetR-rel_C_sf"/>
</dbReference>
<dbReference type="GO" id="GO:0000976">
    <property type="term" value="F:transcription cis-regulatory region binding"/>
    <property type="evidence" value="ECO:0007669"/>
    <property type="project" value="TreeGrafter"/>
</dbReference>
<evidence type="ECO:0000256" key="2">
    <source>
        <dbReference type="ARBA" id="ARBA00023125"/>
    </source>
</evidence>
<dbReference type="PROSITE" id="PS50977">
    <property type="entry name" value="HTH_TETR_2"/>
    <property type="match status" value="1"/>
</dbReference>
<dbReference type="Gene3D" id="1.10.357.10">
    <property type="entry name" value="Tetracycline Repressor, domain 2"/>
    <property type="match status" value="1"/>
</dbReference>
<protein>
    <submittedName>
        <fullName evidence="6">TetR/AcrR family transcriptional regulator</fullName>
    </submittedName>
</protein>
<dbReference type="InterPro" id="IPR009057">
    <property type="entry name" value="Homeodomain-like_sf"/>
</dbReference>
<evidence type="ECO:0000259" key="5">
    <source>
        <dbReference type="PROSITE" id="PS50977"/>
    </source>
</evidence>
<dbReference type="SUPFAM" id="SSF46689">
    <property type="entry name" value="Homeodomain-like"/>
    <property type="match status" value="1"/>
</dbReference>
<dbReference type="Pfam" id="PF00440">
    <property type="entry name" value="TetR_N"/>
    <property type="match status" value="1"/>
</dbReference>
<keyword evidence="1" id="KW-0805">Transcription regulation</keyword>
<name>A0A2A3TY41_LEVBR</name>
<evidence type="ECO:0000313" key="6">
    <source>
        <dbReference type="EMBL" id="PBQ23628.1"/>
    </source>
</evidence>
<dbReference type="SUPFAM" id="SSF48498">
    <property type="entry name" value="Tetracyclin repressor-like, C-terminal domain"/>
    <property type="match status" value="1"/>
</dbReference>
<evidence type="ECO:0000256" key="4">
    <source>
        <dbReference type="PROSITE-ProRule" id="PRU00335"/>
    </source>
</evidence>
<gene>
    <name evidence="6" type="ORF">CNR29_06240</name>
    <name evidence="7" type="ORF">DIS17_08995</name>
</gene>
<dbReference type="PRINTS" id="PR00455">
    <property type="entry name" value="HTHTETR"/>
</dbReference>
<organism evidence="6 8">
    <name type="scientific">Levilactobacillus brevis</name>
    <name type="common">Lactobacillus brevis</name>
    <dbReference type="NCBI Taxonomy" id="1580"/>
    <lineage>
        <taxon>Bacteria</taxon>
        <taxon>Bacillati</taxon>
        <taxon>Bacillota</taxon>
        <taxon>Bacilli</taxon>
        <taxon>Lactobacillales</taxon>
        <taxon>Lactobacillaceae</taxon>
        <taxon>Levilactobacillus</taxon>
    </lineage>
</organism>
<proteinExistence type="predicted"/>
<dbReference type="AlphaFoldDB" id="A0A2A3TY41"/>
<reference evidence="7" key="2">
    <citation type="submission" date="2018-05" db="EMBL/GenBank/DDBJ databases">
        <title>Genome Comparison of Lactic Acid Bacteria Isolated from non-Wheat Sourdough.</title>
        <authorList>
            <person name="Rice T."/>
            <person name="Axel C."/>
            <person name="Lynch K.M."/>
            <person name="Benz C."/>
            <person name="Arendt E.K."/>
            <person name="Coffey A."/>
        </authorList>
    </citation>
    <scope>NUCLEOTIDE SEQUENCE</scope>
    <source>
        <strain evidence="7">TR055</strain>
    </source>
</reference>
<accession>A0A2A3TY41</accession>
<dbReference type="EMBL" id="QFDK01000009">
    <property type="protein sequence ID" value="TOZ03396.1"/>
    <property type="molecule type" value="Genomic_DNA"/>
</dbReference>
<keyword evidence="3" id="KW-0804">Transcription</keyword>
<sequence>MKRETKKKINRQKLVDAAFELMSTQGIQETSVKAVSEAAGISFVTMYKYFPTKDDLVMAVVQRLFEKHMTAMMVLAKDQSLSFQERLHAFLRYAANLRDEFSSHVGHEFFEFAHRHPELRTQVNQWQDEFWQLVIADGRRSGLVRAEISDQAARLFIQMMEAQAIAEGPLSETMMVQLEDLCLYGLAGREHGAQ</sequence>
<evidence type="ECO:0000313" key="7">
    <source>
        <dbReference type="EMBL" id="TOZ03396.1"/>
    </source>
</evidence>
<dbReference type="PANTHER" id="PTHR30055">
    <property type="entry name" value="HTH-TYPE TRANSCRIPTIONAL REGULATOR RUTR"/>
    <property type="match status" value="1"/>
</dbReference>
<dbReference type="GO" id="GO:0003700">
    <property type="term" value="F:DNA-binding transcription factor activity"/>
    <property type="evidence" value="ECO:0007669"/>
    <property type="project" value="TreeGrafter"/>
</dbReference>
<feature type="DNA-binding region" description="H-T-H motif" evidence="4">
    <location>
        <begin position="31"/>
        <end position="50"/>
    </location>
</feature>
<dbReference type="Proteomes" id="UP000785759">
    <property type="component" value="Unassembled WGS sequence"/>
</dbReference>
<reference evidence="6 8" key="1">
    <citation type="submission" date="2017-09" db="EMBL/GenBank/DDBJ databases">
        <title>Genome sequence of Lactobacillus brevis D7.</title>
        <authorList>
            <person name="Kwon M.-S."/>
            <person name="Lim S.K."/>
            <person name="Choi H.-J."/>
        </authorList>
    </citation>
    <scope>NUCLEOTIDE SEQUENCE [LARGE SCALE GENOMIC DNA]</scope>
    <source>
        <strain evidence="6 8">D7</strain>
    </source>
</reference>
<dbReference type="Proteomes" id="UP000217918">
    <property type="component" value="Unassembled WGS sequence"/>
</dbReference>
<dbReference type="EMBL" id="NVYO01000001">
    <property type="protein sequence ID" value="PBQ23628.1"/>
    <property type="molecule type" value="Genomic_DNA"/>
</dbReference>
<dbReference type="InterPro" id="IPR050109">
    <property type="entry name" value="HTH-type_TetR-like_transc_reg"/>
</dbReference>
<dbReference type="RefSeq" id="WP_087716386.1">
    <property type="nucleotide sequence ID" value="NZ_CP021456.1"/>
</dbReference>
<evidence type="ECO:0000256" key="1">
    <source>
        <dbReference type="ARBA" id="ARBA00023015"/>
    </source>
</evidence>
<evidence type="ECO:0000313" key="8">
    <source>
        <dbReference type="Proteomes" id="UP000217918"/>
    </source>
</evidence>
<dbReference type="PANTHER" id="PTHR30055:SF234">
    <property type="entry name" value="HTH-TYPE TRANSCRIPTIONAL REGULATOR BETI"/>
    <property type="match status" value="1"/>
</dbReference>